<feature type="region of interest" description="Disordered" evidence="1">
    <location>
        <begin position="874"/>
        <end position="895"/>
    </location>
</feature>
<feature type="region of interest" description="Disordered" evidence="1">
    <location>
        <begin position="367"/>
        <end position="395"/>
    </location>
</feature>
<dbReference type="WBParaSite" id="ACRNAN_scaffold2515.g15721.t1">
    <property type="protein sequence ID" value="ACRNAN_scaffold2515.g15721.t1"/>
    <property type="gene ID" value="ACRNAN_scaffold2515.g15721"/>
</dbReference>
<evidence type="ECO:0000313" key="3">
    <source>
        <dbReference type="WBParaSite" id="ACRNAN_scaffold2515.g15721.t1"/>
    </source>
</evidence>
<dbReference type="Proteomes" id="UP000887540">
    <property type="component" value="Unplaced"/>
</dbReference>
<keyword evidence="2" id="KW-1185">Reference proteome</keyword>
<feature type="region of interest" description="Disordered" evidence="1">
    <location>
        <begin position="14"/>
        <end position="42"/>
    </location>
</feature>
<reference evidence="3" key="1">
    <citation type="submission" date="2022-11" db="UniProtKB">
        <authorList>
            <consortium name="WormBaseParasite"/>
        </authorList>
    </citation>
    <scope>IDENTIFICATION</scope>
</reference>
<feature type="region of interest" description="Disordered" evidence="1">
    <location>
        <begin position="546"/>
        <end position="615"/>
    </location>
</feature>
<feature type="region of interest" description="Disordered" evidence="1">
    <location>
        <begin position="159"/>
        <end position="194"/>
    </location>
</feature>
<feature type="compositionally biased region" description="Low complexity" evidence="1">
    <location>
        <begin position="26"/>
        <end position="37"/>
    </location>
</feature>
<feature type="compositionally biased region" description="Basic and acidic residues" evidence="1">
    <location>
        <begin position="367"/>
        <end position="379"/>
    </location>
</feature>
<feature type="region of interest" description="Disordered" evidence="1">
    <location>
        <begin position="702"/>
        <end position="771"/>
    </location>
</feature>
<accession>A0A914DEP3</accession>
<evidence type="ECO:0000256" key="1">
    <source>
        <dbReference type="SAM" id="MobiDB-lite"/>
    </source>
</evidence>
<feature type="compositionally biased region" description="Polar residues" evidence="1">
    <location>
        <begin position="584"/>
        <end position="599"/>
    </location>
</feature>
<sequence length="1178" mass="133516">MLDVIIKQEPLDAPNENEGVIRPVDSLTQSTSGLSTTDENSHSLTGILPVVKQEAIESEENRVRYDSRHLLSCFSSDDEEEDNVASSSKDNAIALEKAPSSITMDKASSSIIMDKAHILNSTVLVPKETKIELPNEKNSTTRYVPKEVCISIFDDNDDDNDASTISPNEVAKETSENVEKTPMSMASKNDPNPVSTWNDANAIIESERAKNGGLSKILFDLISNKVVQLKQKGEENATALDNIVDVVLYILKRVDDQTVPEALFKQISVELMETRKDDVFTLISIKPLVLELVEEARKLKKTSGISSHSVSITGLSLNHSPVRSSKPSNIPIEIVKVNRMHDRAKEFRIQNNLARINKLIVNKTVEKKEKSENKTDTAKRSSSMPPPSIRINNPINFNDDQQELAAPTDWDKVLGLKDEQRSPEKEKQRSCSVGEEDRSYLTGHSEQCDNEFDNSDGSSANRFNRTHYSGDQSFSLSDRFSSNGFPPRRTINPPNNSQFNFIHESTSSFNVNGYYNSRQSYRTNFDQNTRGGVENSRDGFVNQRGGFGSQSGRFGHQKSGFYNQRGGRMRRGFGNKYNNFHGRGNNQNAPPRKPFSQSYGLRPTYEESPSSFDNQAFYSNSLQDASSSHQQKFEPHPPVLMKGIVIQQIDVNSFSTNNMDHTVNVKEEEVDSYFDGDNSDDDIDGLEDDRSDFLEVPKKVVNKRGRAKKTNNPNGTTSRVTRKSAIRQMDEFEENEEVMPSKRSRRNKRPFSQTEDPEWTSGKEWLGEGSSSNISFPTNDIFTTSDPTVSTTAATERYANLLGNFKIRKRPLNDATFLPSPVDPKLKSVLKKPLLKSLYINTITNKTTRVTFNDVVDTREIPIESSCLRKAADERSAPFMNSQQPSYTLPQEEVPEERNSKSAQLILPNSDLPVLAEKRADPSQFSKTEIRKIKNDIKKKIDEAIYQLIVPDSNRSAKYHNRNWFILDSLFKYFDVHKLRGSIVTNFNFPKMPEWLAEMLELEYDSEHSENLALEFGNLYCGFGFEILVRHSYARIEELLPKIINGIRNLVTWVGKFFRDKIRNYTLANPDGSNVMVSYKIDIPRVILITIPELGPMSDAFEKINERMREFVTESESTWNAEKPIVSLLDWAKLVAEKNNMRHEAISLEERVKLLMDEAHYEFGLLRQGDRQFGEEVG</sequence>
<dbReference type="AlphaFoldDB" id="A0A914DEP3"/>
<name>A0A914DEP3_9BILA</name>
<organism evidence="2 3">
    <name type="scientific">Acrobeloides nanus</name>
    <dbReference type="NCBI Taxonomy" id="290746"/>
    <lineage>
        <taxon>Eukaryota</taxon>
        <taxon>Metazoa</taxon>
        <taxon>Ecdysozoa</taxon>
        <taxon>Nematoda</taxon>
        <taxon>Chromadorea</taxon>
        <taxon>Rhabditida</taxon>
        <taxon>Tylenchina</taxon>
        <taxon>Cephalobomorpha</taxon>
        <taxon>Cephaloboidea</taxon>
        <taxon>Cephalobidae</taxon>
        <taxon>Acrobeloides</taxon>
    </lineage>
</organism>
<feature type="compositionally biased region" description="Polar residues" evidence="1">
    <location>
        <begin position="184"/>
        <end position="194"/>
    </location>
</feature>
<proteinExistence type="predicted"/>
<evidence type="ECO:0000313" key="2">
    <source>
        <dbReference type="Proteomes" id="UP000887540"/>
    </source>
</evidence>
<protein>
    <submittedName>
        <fullName evidence="3">Uncharacterized protein</fullName>
    </submittedName>
</protein>
<feature type="compositionally biased region" description="Polar residues" evidence="1">
    <location>
        <begin position="455"/>
        <end position="484"/>
    </location>
</feature>
<feature type="compositionally biased region" description="Basic and acidic residues" evidence="1">
    <location>
        <begin position="170"/>
        <end position="179"/>
    </location>
</feature>
<feature type="region of interest" description="Disordered" evidence="1">
    <location>
        <begin position="414"/>
        <end position="497"/>
    </location>
</feature>
<feature type="compositionally biased region" description="Polar residues" evidence="1">
    <location>
        <begin position="879"/>
        <end position="889"/>
    </location>
</feature>
<feature type="compositionally biased region" description="Polar residues" evidence="1">
    <location>
        <begin position="710"/>
        <end position="719"/>
    </location>
</feature>
<feature type="compositionally biased region" description="Basic and acidic residues" evidence="1">
    <location>
        <begin position="414"/>
        <end position="439"/>
    </location>
</feature>